<sequence length="76" mass="8754">MRQCCTDRNRSVTLTEINPIDTVENVDTWLRGLNLDEPFEHYKLVKISVLVLMALPYIDLDMDSCTLSQSVPRKAK</sequence>
<comment type="caution">
    <text evidence="1">The sequence shown here is derived from an EMBL/GenBank/DDBJ whole genome shotgun (WGS) entry which is preliminary data.</text>
</comment>
<dbReference type="Proteomes" id="UP000252139">
    <property type="component" value="Unassembled WGS sequence"/>
</dbReference>
<dbReference type="AlphaFoldDB" id="A0A367IWP9"/>
<gene>
    <name evidence="1" type="ORF">CU097_004381</name>
</gene>
<reference evidence="1 2" key="1">
    <citation type="journal article" date="2018" name="G3 (Bethesda)">
        <title>Phylogenetic and Phylogenomic Definition of Rhizopus Species.</title>
        <authorList>
            <person name="Gryganskyi A.P."/>
            <person name="Golan J."/>
            <person name="Dolatabadi S."/>
            <person name="Mondo S."/>
            <person name="Robb S."/>
            <person name="Idnurm A."/>
            <person name="Muszewska A."/>
            <person name="Steczkiewicz K."/>
            <person name="Masonjones S."/>
            <person name="Liao H.L."/>
            <person name="Gajdeczka M.T."/>
            <person name="Anike F."/>
            <person name="Vuek A."/>
            <person name="Anishchenko I.M."/>
            <person name="Voigt K."/>
            <person name="de Hoog G.S."/>
            <person name="Smith M.E."/>
            <person name="Heitman J."/>
            <person name="Vilgalys R."/>
            <person name="Stajich J.E."/>
        </authorList>
    </citation>
    <scope>NUCLEOTIDE SEQUENCE [LARGE SCALE GENOMIC DNA]</scope>
    <source>
        <strain evidence="1 2">CBS 357.93</strain>
    </source>
</reference>
<evidence type="ECO:0000313" key="1">
    <source>
        <dbReference type="EMBL" id="RCH82046.1"/>
    </source>
</evidence>
<name>A0A367IWP9_RHIAZ</name>
<accession>A0A367IWP9</accession>
<proteinExistence type="predicted"/>
<evidence type="ECO:0000313" key="2">
    <source>
        <dbReference type="Proteomes" id="UP000252139"/>
    </source>
</evidence>
<keyword evidence="2" id="KW-1185">Reference proteome</keyword>
<protein>
    <submittedName>
        <fullName evidence="1">Uncharacterized protein</fullName>
    </submittedName>
</protein>
<dbReference type="EMBL" id="PJQL01003170">
    <property type="protein sequence ID" value="RCH82046.1"/>
    <property type="molecule type" value="Genomic_DNA"/>
</dbReference>
<organism evidence="1 2">
    <name type="scientific">Rhizopus azygosporus</name>
    <name type="common">Rhizopus microsporus var. azygosporus</name>
    <dbReference type="NCBI Taxonomy" id="86630"/>
    <lineage>
        <taxon>Eukaryota</taxon>
        <taxon>Fungi</taxon>
        <taxon>Fungi incertae sedis</taxon>
        <taxon>Mucoromycota</taxon>
        <taxon>Mucoromycotina</taxon>
        <taxon>Mucoromycetes</taxon>
        <taxon>Mucorales</taxon>
        <taxon>Mucorineae</taxon>
        <taxon>Rhizopodaceae</taxon>
        <taxon>Rhizopus</taxon>
    </lineage>
</organism>
<dbReference type="OrthoDB" id="2289621at2759"/>